<dbReference type="EMBL" id="JACHNX010000002">
    <property type="protein sequence ID" value="MBB4608807.1"/>
    <property type="molecule type" value="Genomic_DNA"/>
</dbReference>
<keyword evidence="11" id="KW-1185">Reference proteome</keyword>
<name>A0ABR6K737_9SPHN</name>
<reference evidence="10 11" key="1">
    <citation type="submission" date="2020-08" db="EMBL/GenBank/DDBJ databases">
        <title>Genomic Encyclopedia of Type Strains, Phase IV (KMG-IV): sequencing the most valuable type-strain genomes for metagenomic binning, comparative biology and taxonomic classification.</title>
        <authorList>
            <person name="Goeker M."/>
        </authorList>
    </citation>
    <scope>NUCLEOTIDE SEQUENCE [LARGE SCALE GENOMIC DNA]</scope>
    <source>
        <strain evidence="10 11">DSM 14562</strain>
    </source>
</reference>
<evidence type="ECO:0000256" key="8">
    <source>
        <dbReference type="ARBA" id="ARBA00046332"/>
    </source>
</evidence>
<dbReference type="PANTHER" id="PTHR37424">
    <property type="entry name" value="BACTERIOFERRITIN-ASSOCIATED FERREDOXIN"/>
    <property type="match status" value="1"/>
</dbReference>
<evidence type="ECO:0000313" key="11">
    <source>
        <dbReference type="Proteomes" id="UP000584663"/>
    </source>
</evidence>
<accession>A0ABR6K737</accession>
<evidence type="ECO:0000256" key="1">
    <source>
        <dbReference type="ARBA" id="ARBA00022448"/>
    </source>
</evidence>
<dbReference type="InterPro" id="IPR007419">
    <property type="entry name" value="BFD-like_2Fe2S-bd_dom"/>
</dbReference>
<dbReference type="Pfam" id="PF04324">
    <property type="entry name" value="Fer2_BFD"/>
    <property type="match status" value="1"/>
</dbReference>
<evidence type="ECO:0000313" key="10">
    <source>
        <dbReference type="EMBL" id="MBB4608807.1"/>
    </source>
</evidence>
<evidence type="ECO:0000256" key="4">
    <source>
        <dbReference type="ARBA" id="ARBA00022982"/>
    </source>
</evidence>
<sequence length="60" mass="6426">MESALVVCVCNAIRESQVRDAARAGSMTPCQMYQALGRQPKCGQCAVLARAIIEEERAAA</sequence>
<protein>
    <recommendedName>
        <fullName evidence="7">Bacterioferritin-associated ferredoxin</fullName>
    </recommendedName>
</protein>
<comment type="similarity">
    <text evidence="8">Belongs to the Bfd family.</text>
</comment>
<evidence type="ECO:0000256" key="7">
    <source>
        <dbReference type="ARBA" id="ARBA00039386"/>
    </source>
</evidence>
<comment type="caution">
    <text evidence="10">The sequence shown here is derived from an EMBL/GenBank/DDBJ whole genome shotgun (WGS) entry which is preliminary data.</text>
</comment>
<evidence type="ECO:0000256" key="6">
    <source>
        <dbReference type="ARBA" id="ARBA00023014"/>
    </source>
</evidence>
<gene>
    <name evidence="10" type="ORF">GGQ89_001009</name>
</gene>
<dbReference type="InterPro" id="IPR052371">
    <property type="entry name" value="BFD-associated_ferredoxin"/>
</dbReference>
<keyword evidence="4" id="KW-0249">Electron transport</keyword>
<dbReference type="PANTHER" id="PTHR37424:SF1">
    <property type="entry name" value="BACTERIOFERRITIN-ASSOCIATED FERREDOXIN"/>
    <property type="match status" value="1"/>
</dbReference>
<keyword evidence="5" id="KW-0408">Iron</keyword>
<dbReference type="InterPro" id="IPR041854">
    <property type="entry name" value="BFD-like_2Fe2S-bd_dom_sf"/>
</dbReference>
<dbReference type="Proteomes" id="UP000584663">
    <property type="component" value="Unassembled WGS sequence"/>
</dbReference>
<evidence type="ECO:0000256" key="2">
    <source>
        <dbReference type="ARBA" id="ARBA00022714"/>
    </source>
</evidence>
<proteinExistence type="inferred from homology"/>
<keyword evidence="6" id="KW-0411">Iron-sulfur</keyword>
<evidence type="ECO:0000259" key="9">
    <source>
        <dbReference type="Pfam" id="PF04324"/>
    </source>
</evidence>
<keyword evidence="2" id="KW-0001">2Fe-2S</keyword>
<keyword evidence="1" id="KW-0813">Transport</keyword>
<keyword evidence="3" id="KW-0479">Metal-binding</keyword>
<feature type="domain" description="BFD-like [2Fe-2S]-binding" evidence="9">
    <location>
        <begin position="6"/>
        <end position="55"/>
    </location>
</feature>
<dbReference type="Gene3D" id="1.10.10.1100">
    <property type="entry name" value="BFD-like [2Fe-2S]-binding domain"/>
    <property type="match status" value="1"/>
</dbReference>
<evidence type="ECO:0000256" key="5">
    <source>
        <dbReference type="ARBA" id="ARBA00023004"/>
    </source>
</evidence>
<organism evidence="10 11">
    <name type="scientific">Sphingomonas yabuuchiae</name>
    <dbReference type="NCBI Taxonomy" id="172044"/>
    <lineage>
        <taxon>Bacteria</taxon>
        <taxon>Pseudomonadati</taxon>
        <taxon>Pseudomonadota</taxon>
        <taxon>Alphaproteobacteria</taxon>
        <taxon>Sphingomonadales</taxon>
        <taxon>Sphingomonadaceae</taxon>
        <taxon>Sphingomonas</taxon>
    </lineage>
</organism>
<evidence type="ECO:0000256" key="3">
    <source>
        <dbReference type="ARBA" id="ARBA00022723"/>
    </source>
</evidence>